<dbReference type="Proteomes" id="UP000789920">
    <property type="component" value="Unassembled WGS sequence"/>
</dbReference>
<organism evidence="1 2">
    <name type="scientific">Racocetra persica</name>
    <dbReference type="NCBI Taxonomy" id="160502"/>
    <lineage>
        <taxon>Eukaryota</taxon>
        <taxon>Fungi</taxon>
        <taxon>Fungi incertae sedis</taxon>
        <taxon>Mucoromycota</taxon>
        <taxon>Glomeromycotina</taxon>
        <taxon>Glomeromycetes</taxon>
        <taxon>Diversisporales</taxon>
        <taxon>Gigasporaceae</taxon>
        <taxon>Racocetra</taxon>
    </lineage>
</organism>
<gene>
    <name evidence="1" type="ORF">RPERSI_LOCUS18651</name>
</gene>
<evidence type="ECO:0000313" key="1">
    <source>
        <dbReference type="EMBL" id="CAG8788097.1"/>
    </source>
</evidence>
<proteinExistence type="predicted"/>
<dbReference type="EMBL" id="CAJVQC010049766">
    <property type="protein sequence ID" value="CAG8788097.1"/>
    <property type="molecule type" value="Genomic_DNA"/>
</dbReference>
<accession>A0ACA9RDL2</accession>
<feature type="non-terminal residue" evidence="1">
    <location>
        <position position="51"/>
    </location>
</feature>
<protein>
    <submittedName>
        <fullName evidence="1">27954_t:CDS:1</fullName>
    </submittedName>
</protein>
<comment type="caution">
    <text evidence="1">The sequence shown here is derived from an EMBL/GenBank/DDBJ whole genome shotgun (WGS) entry which is preliminary data.</text>
</comment>
<evidence type="ECO:0000313" key="2">
    <source>
        <dbReference type="Proteomes" id="UP000789920"/>
    </source>
</evidence>
<feature type="non-terminal residue" evidence="1">
    <location>
        <position position="1"/>
    </location>
</feature>
<reference evidence="1" key="1">
    <citation type="submission" date="2021-06" db="EMBL/GenBank/DDBJ databases">
        <authorList>
            <person name="Kallberg Y."/>
            <person name="Tangrot J."/>
            <person name="Rosling A."/>
        </authorList>
    </citation>
    <scope>NUCLEOTIDE SEQUENCE</scope>
    <source>
        <strain evidence="1">MA461A</strain>
    </source>
</reference>
<keyword evidence="2" id="KW-1185">Reference proteome</keyword>
<sequence length="51" mass="6106">DIISDDKVSTTLKPFNQMSESYSYSAEQIKKFRKLWWDQENLHPKADWDNA</sequence>
<name>A0ACA9RDL2_9GLOM</name>